<evidence type="ECO:0000313" key="4">
    <source>
        <dbReference type="Proteomes" id="UP001172055"/>
    </source>
</evidence>
<gene>
    <name evidence="3" type="ORF">QWY14_09375</name>
</gene>
<dbReference type="Proteomes" id="UP001172055">
    <property type="component" value="Unassembled WGS sequence"/>
</dbReference>
<organism evidence="3 4">
    <name type="scientific">Planococcus shixiaomingii</name>
    <dbReference type="NCBI Taxonomy" id="3058393"/>
    <lineage>
        <taxon>Bacteria</taxon>
        <taxon>Bacillati</taxon>
        <taxon>Bacillota</taxon>
        <taxon>Bacilli</taxon>
        <taxon>Bacillales</taxon>
        <taxon>Caryophanaceae</taxon>
        <taxon>Planococcus</taxon>
    </lineage>
</organism>
<keyword evidence="4" id="KW-1185">Reference proteome</keyword>
<evidence type="ECO:0000256" key="2">
    <source>
        <dbReference type="SAM" id="Phobius"/>
    </source>
</evidence>
<keyword evidence="2" id="KW-1133">Transmembrane helix</keyword>
<feature type="region of interest" description="Disordered" evidence="1">
    <location>
        <begin position="1"/>
        <end position="30"/>
    </location>
</feature>
<evidence type="ECO:0000313" key="3">
    <source>
        <dbReference type="EMBL" id="MDN7242008.1"/>
    </source>
</evidence>
<feature type="transmembrane region" description="Helical" evidence="2">
    <location>
        <begin position="42"/>
        <end position="65"/>
    </location>
</feature>
<dbReference type="EMBL" id="JAUJWV010000001">
    <property type="protein sequence ID" value="MDN7242008.1"/>
    <property type="molecule type" value="Genomic_DNA"/>
</dbReference>
<evidence type="ECO:0000256" key="1">
    <source>
        <dbReference type="SAM" id="MobiDB-lite"/>
    </source>
</evidence>
<dbReference type="RefSeq" id="WP_300986053.1">
    <property type="nucleotide sequence ID" value="NZ_CP129236.1"/>
</dbReference>
<reference evidence="3 4" key="1">
    <citation type="submission" date="2023-06" db="EMBL/GenBank/DDBJ databases">
        <title>Novel species in genus Planococcus.</title>
        <authorList>
            <person name="Ning S."/>
        </authorList>
    </citation>
    <scope>NUCLEOTIDE SEQUENCE [LARGE SCALE GENOMIC DNA]</scope>
    <source>
        <strain evidence="3 4">N028</strain>
    </source>
</reference>
<sequence>MAKDDEKDYMKENKKTMQHPPQEKEGLEEPNVKEYNKVQGGIVAFVIVVIIIIIALISTDMFGLLN</sequence>
<protein>
    <submittedName>
        <fullName evidence="3">Uncharacterized protein</fullName>
    </submittedName>
</protein>
<accession>A0ABT8N290</accession>
<comment type="caution">
    <text evidence="3">The sequence shown here is derived from an EMBL/GenBank/DDBJ whole genome shotgun (WGS) entry which is preliminary data.</text>
</comment>
<keyword evidence="2" id="KW-0472">Membrane</keyword>
<keyword evidence="2" id="KW-0812">Transmembrane</keyword>
<proteinExistence type="predicted"/>
<name>A0ABT8N290_9BACL</name>